<name>A0ABR2Z2S2_9CHLO</name>
<dbReference type="SUPFAM" id="SSF51197">
    <property type="entry name" value="Clavaminate synthase-like"/>
    <property type="match status" value="1"/>
</dbReference>
<comment type="caution">
    <text evidence="5">The sequence shown here is derived from an EMBL/GenBank/DDBJ whole genome shotgun (WGS) entry which is preliminary data.</text>
</comment>
<dbReference type="Gene3D" id="2.60.120.620">
    <property type="entry name" value="q2cbj1_9rhob like domain"/>
    <property type="match status" value="1"/>
</dbReference>
<dbReference type="PANTHER" id="PTHR20883">
    <property type="entry name" value="PHYTANOYL-COA DIOXYGENASE DOMAIN CONTAINING 1"/>
    <property type="match status" value="1"/>
</dbReference>
<gene>
    <name evidence="5" type="ORF">WJX75_002555</name>
</gene>
<keyword evidence="6" id="KW-1185">Reference proteome</keyword>
<proteinExistence type="predicted"/>
<dbReference type="InterPro" id="IPR008775">
    <property type="entry name" value="Phytyl_CoA_dOase-like"/>
</dbReference>
<organism evidence="5 6">
    <name type="scientific">Coccomyxa subellipsoidea</name>
    <dbReference type="NCBI Taxonomy" id="248742"/>
    <lineage>
        <taxon>Eukaryota</taxon>
        <taxon>Viridiplantae</taxon>
        <taxon>Chlorophyta</taxon>
        <taxon>core chlorophytes</taxon>
        <taxon>Trebouxiophyceae</taxon>
        <taxon>Trebouxiophyceae incertae sedis</taxon>
        <taxon>Coccomyxaceae</taxon>
        <taxon>Coccomyxa</taxon>
    </lineage>
</organism>
<evidence type="ECO:0000256" key="4">
    <source>
        <dbReference type="SAM" id="MobiDB-lite"/>
    </source>
</evidence>
<dbReference type="EMBL" id="JALJOT010000001">
    <property type="protein sequence ID" value="KAK9918248.1"/>
    <property type="molecule type" value="Genomic_DNA"/>
</dbReference>
<sequence>MPKAGDEDFAWEQETRGSADQMEVQDKSLSQQQLDAYHRDGFLVIEGFASPSEVAEVRQRAAELVEGFQPATRSVFSTKSQATTTDDYFLDSASNISFFFEENAFQEDGNLRQDKALSINKIGHALHDADPIFRSFSRSRKVTQLISSLGFQRPLPVQSMYIFKQPKIGGEVRPHQDSTFLYTHPPSVVGLWWALEDATRTNGCLWAYPGSHARGVARRFLRTPDNKVAFDKDVDYLQMLSKDDFVPLEVPSGSLVLLHGANVHFSYENTSGKSRHAYSMHVIEGAPSHTYAPNNWLQRKQDFSFEPLEAAA</sequence>
<evidence type="ECO:0000256" key="3">
    <source>
        <dbReference type="ARBA" id="ARBA00023004"/>
    </source>
</evidence>
<feature type="region of interest" description="Disordered" evidence="4">
    <location>
        <begin position="1"/>
        <end position="29"/>
    </location>
</feature>
<evidence type="ECO:0000313" key="6">
    <source>
        <dbReference type="Proteomes" id="UP001491310"/>
    </source>
</evidence>
<keyword evidence="2" id="KW-0479">Metal-binding</keyword>
<evidence type="ECO:0000313" key="5">
    <source>
        <dbReference type="EMBL" id="KAK9918248.1"/>
    </source>
</evidence>
<evidence type="ECO:0008006" key="7">
    <source>
        <dbReference type="Google" id="ProtNLM"/>
    </source>
</evidence>
<dbReference type="Pfam" id="PF05721">
    <property type="entry name" value="PhyH"/>
    <property type="match status" value="1"/>
</dbReference>
<protein>
    <recommendedName>
        <fullName evidence="7">Phytanoyl-CoA dioxygenase</fullName>
    </recommendedName>
</protein>
<reference evidence="5 6" key="1">
    <citation type="journal article" date="2024" name="Nat. Commun.">
        <title>Phylogenomics reveals the evolutionary origins of lichenization in chlorophyte algae.</title>
        <authorList>
            <person name="Puginier C."/>
            <person name="Libourel C."/>
            <person name="Otte J."/>
            <person name="Skaloud P."/>
            <person name="Haon M."/>
            <person name="Grisel S."/>
            <person name="Petersen M."/>
            <person name="Berrin J.G."/>
            <person name="Delaux P.M."/>
            <person name="Dal Grande F."/>
            <person name="Keller J."/>
        </authorList>
    </citation>
    <scope>NUCLEOTIDE SEQUENCE [LARGE SCALE GENOMIC DNA]</scope>
    <source>
        <strain evidence="5 6">SAG 216-7</strain>
    </source>
</reference>
<evidence type="ECO:0000256" key="1">
    <source>
        <dbReference type="ARBA" id="ARBA00001962"/>
    </source>
</evidence>
<dbReference type="PANTHER" id="PTHR20883:SF15">
    <property type="entry name" value="PHYTANOYL-COA DIOXYGENASE DOMAIN-CONTAINING PROTEIN 1"/>
    <property type="match status" value="1"/>
</dbReference>
<accession>A0ABR2Z2S2</accession>
<comment type="cofactor">
    <cofactor evidence="1">
        <name>Fe cation</name>
        <dbReference type="ChEBI" id="CHEBI:24875"/>
    </cofactor>
</comment>
<evidence type="ECO:0000256" key="2">
    <source>
        <dbReference type="ARBA" id="ARBA00022723"/>
    </source>
</evidence>
<dbReference type="Proteomes" id="UP001491310">
    <property type="component" value="Unassembled WGS sequence"/>
</dbReference>
<keyword evidence="3" id="KW-0408">Iron</keyword>